<evidence type="ECO:0000259" key="5">
    <source>
        <dbReference type="PROSITE" id="PS50887"/>
    </source>
</evidence>
<reference evidence="7 8" key="1">
    <citation type="submission" date="2018-03" db="EMBL/GenBank/DDBJ databases">
        <title>Draft genome of Nitrosomonas supralitoralis APG5.</title>
        <authorList>
            <person name="Urakawa H."/>
            <person name="Lopez J.V."/>
        </authorList>
    </citation>
    <scope>NUCLEOTIDE SEQUENCE [LARGE SCALE GENOMIC DNA]</scope>
    <source>
        <strain evidence="7 8">APG5</strain>
    </source>
</reference>
<dbReference type="Gene3D" id="3.40.50.2300">
    <property type="match status" value="1"/>
</dbReference>
<accession>A0A2P7NYU8</accession>
<dbReference type="PROSITE" id="PS51833">
    <property type="entry name" value="HDOD"/>
    <property type="match status" value="1"/>
</dbReference>
<evidence type="ECO:0000256" key="1">
    <source>
        <dbReference type="ARBA" id="ARBA00012528"/>
    </source>
</evidence>
<dbReference type="EC" id="2.7.7.65" evidence="1"/>
<dbReference type="SMART" id="SM00267">
    <property type="entry name" value="GGDEF"/>
    <property type="match status" value="1"/>
</dbReference>
<dbReference type="GO" id="GO:0000160">
    <property type="term" value="P:phosphorelay signal transduction system"/>
    <property type="evidence" value="ECO:0007669"/>
    <property type="project" value="InterPro"/>
</dbReference>
<feature type="domain" description="GGDEF" evidence="5">
    <location>
        <begin position="495"/>
        <end position="630"/>
    </location>
</feature>
<dbReference type="InterPro" id="IPR011006">
    <property type="entry name" value="CheY-like_superfamily"/>
</dbReference>
<comment type="catalytic activity">
    <reaction evidence="2">
        <text>2 GTP = 3',3'-c-di-GMP + 2 diphosphate</text>
        <dbReference type="Rhea" id="RHEA:24898"/>
        <dbReference type="ChEBI" id="CHEBI:33019"/>
        <dbReference type="ChEBI" id="CHEBI:37565"/>
        <dbReference type="ChEBI" id="CHEBI:58805"/>
        <dbReference type="EC" id="2.7.7.65"/>
    </reaction>
</comment>
<proteinExistence type="predicted"/>
<dbReference type="Pfam" id="PF00990">
    <property type="entry name" value="GGDEF"/>
    <property type="match status" value="1"/>
</dbReference>
<dbReference type="InterPro" id="IPR001789">
    <property type="entry name" value="Sig_transdc_resp-reg_receiver"/>
</dbReference>
<dbReference type="InterPro" id="IPR029787">
    <property type="entry name" value="Nucleotide_cyclase"/>
</dbReference>
<sequence>MKIADINQLKISTLLPSPKGVALALLEACRQEDVSINEIAKLIQTDPALSGRVIQRANATKQTTRSISSIAEAISRVGLNSVKQLAMGFSLIDQYSKGPNKSFDYQEFWSHSLLMAIAMQELSKTTRVSSPDDLFSCGLMMRIGCLALASIYPDQYSELIQKQSPDIPLSQLEQQYLQTDHNELTAAMLINFGFPTIFVESIYYHETPDESGFFEGSRPYQILHLLYLAKQIADFALTKESERNQRIAGLLLLGGKIGLDTETFSNFIDRIMQEWHTWAKILKITTKDQLPSFHKLLSPAAPRPENATNAASVRILLVEDDPTNLILSKEILTNILGHTVFTANDGQQALALAMEVLPHIVITDWMMPIMNGLELTKSLRATEWGQNLYVIMLTSVEDEDEVIKAFNAGVDDYVTKPINIRAFRARLRAAWHYRQLQESWEQDREQLKRFAAELAVTNRKLEYFALTDMLTELPNRRSGMDSLSETWSVANRSGQLMAVMLIDIDHFKTINDNYGHSIGDKVLKEVSSIIRKTARKGDTFCRMGGEEFLIVCQLGNTDLKSFIFFAERLRHQISQQQIKISEIHVQITISIGVALKEASMKNEEHLINAADKALYAAKNAGRNRVYLSLKNRLIAAPSESNSPPDKAQ</sequence>
<dbReference type="SUPFAM" id="SSF55073">
    <property type="entry name" value="Nucleotide cyclase"/>
    <property type="match status" value="1"/>
</dbReference>
<dbReference type="GO" id="GO:0052621">
    <property type="term" value="F:diguanylate cyclase activity"/>
    <property type="evidence" value="ECO:0007669"/>
    <property type="project" value="UniProtKB-EC"/>
</dbReference>
<dbReference type="RefSeq" id="WP_106705630.1">
    <property type="nucleotide sequence ID" value="NZ_PXXU01000004.1"/>
</dbReference>
<feature type="domain" description="HDOD" evidence="6">
    <location>
        <begin position="15"/>
        <end position="208"/>
    </location>
</feature>
<keyword evidence="8" id="KW-1185">Reference proteome</keyword>
<dbReference type="PROSITE" id="PS50887">
    <property type="entry name" value="GGDEF"/>
    <property type="match status" value="1"/>
</dbReference>
<evidence type="ECO:0000313" key="8">
    <source>
        <dbReference type="Proteomes" id="UP000241912"/>
    </source>
</evidence>
<dbReference type="InterPro" id="IPR050469">
    <property type="entry name" value="Diguanylate_Cyclase"/>
</dbReference>
<dbReference type="CDD" id="cd01949">
    <property type="entry name" value="GGDEF"/>
    <property type="match status" value="1"/>
</dbReference>
<dbReference type="Pfam" id="PF08668">
    <property type="entry name" value="HDOD"/>
    <property type="match status" value="1"/>
</dbReference>
<dbReference type="FunFam" id="3.30.70.270:FF:000001">
    <property type="entry name" value="Diguanylate cyclase domain protein"/>
    <property type="match status" value="1"/>
</dbReference>
<evidence type="ECO:0000256" key="2">
    <source>
        <dbReference type="ARBA" id="ARBA00034247"/>
    </source>
</evidence>
<dbReference type="SMART" id="SM00448">
    <property type="entry name" value="REC"/>
    <property type="match status" value="1"/>
</dbReference>
<dbReference type="PROSITE" id="PS50110">
    <property type="entry name" value="RESPONSE_REGULATORY"/>
    <property type="match status" value="1"/>
</dbReference>
<evidence type="ECO:0000259" key="4">
    <source>
        <dbReference type="PROSITE" id="PS50110"/>
    </source>
</evidence>
<dbReference type="AlphaFoldDB" id="A0A2P7NYU8"/>
<evidence type="ECO:0000259" key="6">
    <source>
        <dbReference type="PROSITE" id="PS51833"/>
    </source>
</evidence>
<feature type="domain" description="Response regulatory" evidence="4">
    <location>
        <begin position="314"/>
        <end position="431"/>
    </location>
</feature>
<dbReference type="PANTHER" id="PTHR45138:SF9">
    <property type="entry name" value="DIGUANYLATE CYCLASE DGCM-RELATED"/>
    <property type="match status" value="1"/>
</dbReference>
<dbReference type="OrthoDB" id="9813903at2"/>
<evidence type="ECO:0000256" key="3">
    <source>
        <dbReference type="PROSITE-ProRule" id="PRU00169"/>
    </source>
</evidence>
<dbReference type="Gene3D" id="1.10.3210.10">
    <property type="entry name" value="Hypothetical protein af1432"/>
    <property type="match status" value="1"/>
</dbReference>
<evidence type="ECO:0000313" key="7">
    <source>
        <dbReference type="EMBL" id="PSJ18597.1"/>
    </source>
</evidence>
<dbReference type="InterPro" id="IPR000160">
    <property type="entry name" value="GGDEF_dom"/>
</dbReference>
<dbReference type="InterPro" id="IPR013976">
    <property type="entry name" value="HDOD"/>
</dbReference>
<dbReference type="InterPro" id="IPR043128">
    <property type="entry name" value="Rev_trsase/Diguanyl_cyclase"/>
</dbReference>
<dbReference type="Gene3D" id="3.30.70.270">
    <property type="match status" value="1"/>
</dbReference>
<feature type="modified residue" description="4-aspartylphosphate" evidence="3">
    <location>
        <position position="364"/>
    </location>
</feature>
<protein>
    <recommendedName>
        <fullName evidence="1">diguanylate cyclase</fullName>
        <ecNumber evidence="1">2.7.7.65</ecNumber>
    </recommendedName>
</protein>
<dbReference type="PANTHER" id="PTHR45138">
    <property type="entry name" value="REGULATORY COMPONENTS OF SENSORY TRANSDUCTION SYSTEM"/>
    <property type="match status" value="1"/>
</dbReference>
<comment type="caution">
    <text evidence="7">The sequence shown here is derived from an EMBL/GenBank/DDBJ whole genome shotgun (WGS) entry which is preliminary data.</text>
</comment>
<organism evidence="7 8">
    <name type="scientific">Nitrosomonas supralitoralis</name>
    <dbReference type="NCBI Taxonomy" id="2116706"/>
    <lineage>
        <taxon>Bacteria</taxon>
        <taxon>Pseudomonadati</taxon>
        <taxon>Pseudomonadota</taxon>
        <taxon>Betaproteobacteria</taxon>
        <taxon>Nitrosomonadales</taxon>
        <taxon>Nitrosomonadaceae</taxon>
        <taxon>Nitrosomonas</taxon>
    </lineage>
</organism>
<keyword evidence="3" id="KW-0597">Phosphoprotein</keyword>
<dbReference type="EMBL" id="PXXU01000004">
    <property type="protein sequence ID" value="PSJ18597.1"/>
    <property type="molecule type" value="Genomic_DNA"/>
</dbReference>
<dbReference type="Pfam" id="PF00072">
    <property type="entry name" value="Response_reg"/>
    <property type="match status" value="1"/>
</dbReference>
<name>A0A2P7NYU8_9PROT</name>
<dbReference type="NCBIfam" id="TIGR00254">
    <property type="entry name" value="GGDEF"/>
    <property type="match status" value="1"/>
</dbReference>
<dbReference type="SUPFAM" id="SSF109604">
    <property type="entry name" value="HD-domain/PDEase-like"/>
    <property type="match status" value="1"/>
</dbReference>
<dbReference type="Proteomes" id="UP000241912">
    <property type="component" value="Unassembled WGS sequence"/>
</dbReference>
<gene>
    <name evidence="7" type="ORF">C7H79_02050</name>
</gene>
<dbReference type="CDD" id="cd17574">
    <property type="entry name" value="REC_OmpR"/>
    <property type="match status" value="1"/>
</dbReference>
<dbReference type="SUPFAM" id="SSF52172">
    <property type="entry name" value="CheY-like"/>
    <property type="match status" value="1"/>
</dbReference>